<comment type="subcellular location">
    <subcellularLocation>
        <location evidence="1 7">Cell outer membrane</location>
        <topology evidence="1 7">Multi-pass membrane protein</topology>
    </subcellularLocation>
</comment>
<gene>
    <name evidence="10" type="ORF">SAMN05444143_1013</name>
</gene>
<dbReference type="GO" id="GO:0009279">
    <property type="term" value="C:cell outer membrane"/>
    <property type="evidence" value="ECO:0007669"/>
    <property type="project" value="UniProtKB-SubCell"/>
</dbReference>
<dbReference type="Pfam" id="PF07715">
    <property type="entry name" value="Plug"/>
    <property type="match status" value="1"/>
</dbReference>
<dbReference type="EMBL" id="FOUT01000001">
    <property type="protein sequence ID" value="SFM42098.1"/>
    <property type="molecule type" value="Genomic_DNA"/>
</dbReference>
<name>A0A1I4QPS1_9FLAO</name>
<dbReference type="eggNOG" id="COG4206">
    <property type="taxonomic scope" value="Bacteria"/>
</dbReference>
<dbReference type="InterPro" id="IPR012910">
    <property type="entry name" value="Plug_dom"/>
</dbReference>
<evidence type="ECO:0000256" key="5">
    <source>
        <dbReference type="ARBA" id="ARBA00023136"/>
    </source>
</evidence>
<dbReference type="InterPro" id="IPR008969">
    <property type="entry name" value="CarboxyPept-like_regulatory"/>
</dbReference>
<dbReference type="RefSeq" id="WP_024982516.1">
    <property type="nucleotide sequence ID" value="NZ_CBCRUM010000019.1"/>
</dbReference>
<dbReference type="Gene3D" id="2.60.40.1120">
    <property type="entry name" value="Carboxypeptidase-like, regulatory domain"/>
    <property type="match status" value="1"/>
</dbReference>
<evidence type="ECO:0000256" key="2">
    <source>
        <dbReference type="ARBA" id="ARBA00022448"/>
    </source>
</evidence>
<feature type="domain" description="TonB-dependent receptor plug" evidence="9">
    <location>
        <begin position="115"/>
        <end position="232"/>
    </location>
</feature>
<organism evidence="10 11">
    <name type="scientific">Flavobacterium succinicans</name>
    <dbReference type="NCBI Taxonomy" id="29536"/>
    <lineage>
        <taxon>Bacteria</taxon>
        <taxon>Pseudomonadati</taxon>
        <taxon>Bacteroidota</taxon>
        <taxon>Flavobacteriia</taxon>
        <taxon>Flavobacteriales</taxon>
        <taxon>Flavobacteriaceae</taxon>
        <taxon>Flavobacterium</taxon>
    </lineage>
</organism>
<evidence type="ECO:0000256" key="8">
    <source>
        <dbReference type="SAM" id="SignalP"/>
    </source>
</evidence>
<evidence type="ECO:0000256" key="4">
    <source>
        <dbReference type="ARBA" id="ARBA00022692"/>
    </source>
</evidence>
<dbReference type="PROSITE" id="PS52016">
    <property type="entry name" value="TONB_DEPENDENT_REC_3"/>
    <property type="match status" value="1"/>
</dbReference>
<dbReference type="Gene3D" id="2.40.170.20">
    <property type="entry name" value="TonB-dependent receptor, beta-barrel domain"/>
    <property type="match status" value="1"/>
</dbReference>
<dbReference type="InterPro" id="IPR023996">
    <property type="entry name" value="TonB-dep_OMP_SusC/RagA"/>
</dbReference>
<evidence type="ECO:0000256" key="6">
    <source>
        <dbReference type="ARBA" id="ARBA00023237"/>
    </source>
</evidence>
<accession>A0A1I4QPS1</accession>
<keyword evidence="5 7" id="KW-0472">Membrane</keyword>
<protein>
    <submittedName>
        <fullName evidence="10">TonB-linked outer membrane protein, SusC/RagA family</fullName>
    </submittedName>
</protein>
<dbReference type="Gene3D" id="2.170.130.10">
    <property type="entry name" value="TonB-dependent receptor, plug domain"/>
    <property type="match status" value="1"/>
</dbReference>
<dbReference type="NCBIfam" id="TIGR04057">
    <property type="entry name" value="SusC_RagA_signa"/>
    <property type="match status" value="1"/>
</dbReference>
<comment type="similarity">
    <text evidence="7">Belongs to the TonB-dependent receptor family.</text>
</comment>
<evidence type="ECO:0000313" key="11">
    <source>
        <dbReference type="Proteomes" id="UP000182961"/>
    </source>
</evidence>
<dbReference type="InterPro" id="IPR039426">
    <property type="entry name" value="TonB-dep_rcpt-like"/>
</dbReference>
<dbReference type="InterPro" id="IPR037066">
    <property type="entry name" value="Plug_dom_sf"/>
</dbReference>
<feature type="signal peptide" evidence="8">
    <location>
        <begin position="1"/>
        <end position="22"/>
    </location>
</feature>
<keyword evidence="8" id="KW-0732">Signal</keyword>
<proteinExistence type="inferred from homology"/>
<evidence type="ECO:0000259" key="9">
    <source>
        <dbReference type="Pfam" id="PF07715"/>
    </source>
</evidence>
<evidence type="ECO:0000256" key="1">
    <source>
        <dbReference type="ARBA" id="ARBA00004571"/>
    </source>
</evidence>
<evidence type="ECO:0000256" key="3">
    <source>
        <dbReference type="ARBA" id="ARBA00022452"/>
    </source>
</evidence>
<dbReference type="NCBIfam" id="TIGR04056">
    <property type="entry name" value="OMP_RagA_SusC"/>
    <property type="match status" value="1"/>
</dbReference>
<evidence type="ECO:0000313" key="10">
    <source>
        <dbReference type="EMBL" id="SFM42098.1"/>
    </source>
</evidence>
<keyword evidence="4 7" id="KW-0812">Transmembrane</keyword>
<sequence>MRSKFKWIFSLLLALSMQVVSAQVKTVSGTVSDAVGPIPGVNVMVKGTKNGTQTSFDGSYAIKAKQGDVLVFSFVGMKDVSKAVDASDKLNVKLESNEAEKLEEVVVVGYGVQRKKEITGAISQIKGDAIAGLVSPSFESLLGGRSAGVQVTAPNGILGQAPTVRIRGVASISSGTQPLYIVDGMPIYSGDLGGYANANGLGDINPNDIESFEVLKDGAATAIYGSRAANGVILITTKKGKKGSAKVSYNTTVGFSSPIKTFDLLNTNQFLTIANEKRTNIGQPIWAAGSTFNTDWQKAVLRENAVQIDHNLSFSGGTDQTKYFMSLGYTDQEGIAKSNEMTRYNFRTNIEHKLNDWFSFGGNIALSRTDYSGLNTGRGSVSGNIFNAIRNLPNVPIYNAANPTGYNITTNNWVGQWDNLQPVGVQLTNVVYGLENNRQTSSIQRLLINTFAAVDITKDLNFRFQASADNAITGGFLYWSPIHGDGFSVNGRLQNDNLNSLRWNIQNILSYNKTFLDDHNVSATAVAEYQSEKNQYFEGVGTDLADGFYDQNLVTGAYTVQTANGSVGLNSIMSYIGRVSYNYKQKYFLQGSIRRDGLSKLSPATRWSNFTGYSAGWNIANENFMSGIKEYVSDFKLRASYSEVGNTDIGNFPYLGLTSASQYGAANGIAYTQFGNDQLQWEKSKKTDFGADLSILNNKIKLTADYFKNDIEGMILNVPVAPSLGVPNNRIAKNIGALENTGLEFGVEAALINNANFKWSVNANLTLQKSVVTSLPSGNADIVGGSSSDININPNIIIRTNESPNSLFGYEYWGVNKANGNPVYVKANGSLVQGNLNNGTYVVFDPSNPSDISKASSLALTDRKILGNTLPTYFGGFSSNMSYKNFDLAFLVRFSGGNKIFNSTRREMLNQDLNNNSTEVLGRWQSATNPGDGWTPKLMAGQGNFVNLASFATTRFVENGDFISLDNVSIGYSLPKSIVEKLKLDKFRIFLQAQNMLIITDYKGINPEMETFGVDLNGTPRAKTISMGLNVNL</sequence>
<dbReference type="InterPro" id="IPR036942">
    <property type="entry name" value="Beta-barrel_TonB_sf"/>
</dbReference>
<feature type="chain" id="PRO_5010282278" evidence="8">
    <location>
        <begin position="23"/>
        <end position="1033"/>
    </location>
</feature>
<dbReference type="AlphaFoldDB" id="A0A1I4QPS1"/>
<keyword evidence="11" id="KW-1185">Reference proteome</keyword>
<reference evidence="11" key="1">
    <citation type="submission" date="2016-10" db="EMBL/GenBank/DDBJ databases">
        <authorList>
            <person name="Varghese N."/>
            <person name="Submissions S."/>
        </authorList>
    </citation>
    <scope>NUCLEOTIDE SEQUENCE [LARGE SCALE GENOMIC DNA]</scope>
    <source>
        <strain evidence="11">DSM 4002</strain>
    </source>
</reference>
<evidence type="ECO:0000256" key="7">
    <source>
        <dbReference type="PROSITE-ProRule" id="PRU01360"/>
    </source>
</evidence>
<keyword evidence="6 7" id="KW-0998">Cell outer membrane</keyword>
<dbReference type="Proteomes" id="UP000182961">
    <property type="component" value="Unassembled WGS sequence"/>
</dbReference>
<dbReference type="Pfam" id="PF13715">
    <property type="entry name" value="CarbopepD_reg_2"/>
    <property type="match status" value="1"/>
</dbReference>
<dbReference type="SUPFAM" id="SSF49464">
    <property type="entry name" value="Carboxypeptidase regulatory domain-like"/>
    <property type="match status" value="1"/>
</dbReference>
<keyword evidence="2 7" id="KW-0813">Transport</keyword>
<dbReference type="InterPro" id="IPR023997">
    <property type="entry name" value="TonB-dep_OMP_SusC/RagA_CS"/>
</dbReference>
<keyword evidence="3 7" id="KW-1134">Transmembrane beta strand</keyword>
<dbReference type="SUPFAM" id="SSF56935">
    <property type="entry name" value="Porins"/>
    <property type="match status" value="1"/>
</dbReference>